<dbReference type="InterPro" id="IPR000847">
    <property type="entry name" value="LysR_HTH_N"/>
</dbReference>
<keyword evidence="2" id="KW-0805">Transcription regulation</keyword>
<evidence type="ECO:0000256" key="3">
    <source>
        <dbReference type="ARBA" id="ARBA00023125"/>
    </source>
</evidence>
<dbReference type="RefSeq" id="WP_066353631.1">
    <property type="nucleotide sequence ID" value="NZ_CBCSFJ010000033.1"/>
</dbReference>
<dbReference type="Gene3D" id="1.10.10.10">
    <property type="entry name" value="Winged helix-like DNA-binding domain superfamily/Winged helix DNA-binding domain"/>
    <property type="match status" value="1"/>
</dbReference>
<dbReference type="InterPro" id="IPR058163">
    <property type="entry name" value="LysR-type_TF_proteobact-type"/>
</dbReference>
<evidence type="ECO:0000256" key="1">
    <source>
        <dbReference type="ARBA" id="ARBA00009437"/>
    </source>
</evidence>
<dbReference type="AlphaFoldDB" id="A0A193G1V5"/>
<dbReference type="Proteomes" id="UP000091897">
    <property type="component" value="Chromosome"/>
</dbReference>
<dbReference type="InterPro" id="IPR036390">
    <property type="entry name" value="WH_DNA-bd_sf"/>
</dbReference>
<dbReference type="GO" id="GO:0006351">
    <property type="term" value="P:DNA-templated transcription"/>
    <property type="evidence" value="ECO:0007669"/>
    <property type="project" value="TreeGrafter"/>
</dbReference>
<name>A0A193G1V5_9BORD</name>
<keyword evidence="8" id="KW-1185">Reference proteome</keyword>
<dbReference type="Gene3D" id="3.40.190.290">
    <property type="match status" value="1"/>
</dbReference>
<evidence type="ECO:0000256" key="4">
    <source>
        <dbReference type="ARBA" id="ARBA00023163"/>
    </source>
</evidence>
<dbReference type="EMBL" id="CP016171">
    <property type="protein sequence ID" value="ANN73209.1"/>
    <property type="molecule type" value="Genomic_DNA"/>
</dbReference>
<dbReference type="InterPro" id="IPR005119">
    <property type="entry name" value="LysR_subst-bd"/>
</dbReference>
<dbReference type="FunFam" id="3.40.190.290:FF:000001">
    <property type="entry name" value="Transcriptional regulator, LysR family"/>
    <property type="match status" value="1"/>
</dbReference>
<protein>
    <submittedName>
        <fullName evidence="7">LysR family transcriptional regulator</fullName>
    </submittedName>
</protein>
<dbReference type="EMBL" id="CP016170">
    <property type="protein sequence ID" value="ANN68119.1"/>
    <property type="molecule type" value="Genomic_DNA"/>
</dbReference>
<dbReference type="SUPFAM" id="SSF53850">
    <property type="entry name" value="Periplasmic binding protein-like II"/>
    <property type="match status" value="1"/>
</dbReference>
<organism evidence="7 9">
    <name type="scientific">Bordetella bronchialis</name>
    <dbReference type="NCBI Taxonomy" id="463025"/>
    <lineage>
        <taxon>Bacteria</taxon>
        <taxon>Pseudomonadati</taxon>
        <taxon>Pseudomonadota</taxon>
        <taxon>Betaproteobacteria</taxon>
        <taxon>Burkholderiales</taxon>
        <taxon>Alcaligenaceae</taxon>
        <taxon>Bordetella</taxon>
    </lineage>
</organism>
<dbReference type="FunFam" id="1.10.10.10:FF:000001">
    <property type="entry name" value="LysR family transcriptional regulator"/>
    <property type="match status" value="1"/>
</dbReference>
<dbReference type="Pfam" id="PF03466">
    <property type="entry name" value="LysR_substrate"/>
    <property type="match status" value="1"/>
</dbReference>
<dbReference type="OrthoDB" id="8954631at2"/>
<evidence type="ECO:0000313" key="8">
    <source>
        <dbReference type="Proteomes" id="UP000091897"/>
    </source>
</evidence>
<keyword evidence="4" id="KW-0804">Transcription</keyword>
<comment type="similarity">
    <text evidence="1">Belongs to the LysR transcriptional regulatory family.</text>
</comment>
<evidence type="ECO:0000256" key="2">
    <source>
        <dbReference type="ARBA" id="ARBA00023015"/>
    </source>
</evidence>
<dbReference type="GO" id="GO:0003700">
    <property type="term" value="F:DNA-binding transcription factor activity"/>
    <property type="evidence" value="ECO:0007669"/>
    <property type="project" value="InterPro"/>
</dbReference>
<gene>
    <name evidence="6" type="ORF">BAU06_19075</name>
    <name evidence="7" type="ORF">BAU08_19315</name>
</gene>
<evidence type="ECO:0000313" key="9">
    <source>
        <dbReference type="Proteomes" id="UP000092213"/>
    </source>
</evidence>
<dbReference type="PANTHER" id="PTHR30537">
    <property type="entry name" value="HTH-TYPE TRANSCRIPTIONAL REGULATOR"/>
    <property type="match status" value="1"/>
</dbReference>
<dbReference type="STRING" id="463025.BAU08_19315"/>
<dbReference type="GO" id="GO:0043565">
    <property type="term" value="F:sequence-specific DNA binding"/>
    <property type="evidence" value="ECO:0007669"/>
    <property type="project" value="TreeGrafter"/>
</dbReference>
<reference evidence="8 9" key="1">
    <citation type="submission" date="2016-06" db="EMBL/GenBank/DDBJ databases">
        <title>Complete genome sequences of Bordetella bronchialis and Bordetella flabilis.</title>
        <authorList>
            <person name="LiPuma J.J."/>
            <person name="Spilker T."/>
        </authorList>
    </citation>
    <scope>NUCLEOTIDE SEQUENCE [LARGE SCALE GENOMIC DNA]</scope>
    <source>
        <strain evidence="7 9">AU17976</strain>
        <strain evidence="6 8">AU3182</strain>
    </source>
</reference>
<dbReference type="SUPFAM" id="SSF46785">
    <property type="entry name" value="Winged helix' DNA-binding domain"/>
    <property type="match status" value="1"/>
</dbReference>
<proteinExistence type="inferred from homology"/>
<accession>A0A193G1V5</accession>
<evidence type="ECO:0000313" key="6">
    <source>
        <dbReference type="EMBL" id="ANN68119.1"/>
    </source>
</evidence>
<evidence type="ECO:0000313" key="7">
    <source>
        <dbReference type="EMBL" id="ANN73209.1"/>
    </source>
</evidence>
<sequence>METFPELRDLQIFCTVVRLGSFARCAAELGASSSYVSKRMAILERVLGCSLLHRTTRQAVLTDDGQAILRWALSMLDAAHEMQGAVSAVRTEPRGTVRISASFRLGRRLLTPALSELSLRYPFLDFSLVVVDRPVDLIAESIDLDIRIGAVPEPHLIAHRLAGSRRILCASPAYIARRGMPAEPQDLREHACLAFRERDQPLGTWRLQRGGDMHTVKVHGPLSSNNNDIIWQWALAGHGIIRASEWDCAESLASGEMVRVLAGYDWPADVWAVTTHRQASSAKVRVCLQFLKDRFASGPFAR</sequence>
<keyword evidence="3" id="KW-0238">DNA-binding</keyword>
<dbReference type="KEGG" id="bbro:BAU06_19075"/>
<dbReference type="PROSITE" id="PS50931">
    <property type="entry name" value="HTH_LYSR"/>
    <property type="match status" value="1"/>
</dbReference>
<dbReference type="PANTHER" id="PTHR30537:SF5">
    <property type="entry name" value="HTH-TYPE TRANSCRIPTIONAL ACTIVATOR TTDR-RELATED"/>
    <property type="match status" value="1"/>
</dbReference>
<dbReference type="Pfam" id="PF00126">
    <property type="entry name" value="HTH_1"/>
    <property type="match status" value="1"/>
</dbReference>
<dbReference type="InterPro" id="IPR036388">
    <property type="entry name" value="WH-like_DNA-bd_sf"/>
</dbReference>
<evidence type="ECO:0000259" key="5">
    <source>
        <dbReference type="PROSITE" id="PS50931"/>
    </source>
</evidence>
<dbReference type="Proteomes" id="UP000092213">
    <property type="component" value="Chromosome"/>
</dbReference>
<feature type="domain" description="HTH lysR-type" evidence="5">
    <location>
        <begin position="5"/>
        <end position="62"/>
    </location>
</feature>